<feature type="chain" id="PRO_5022156427" evidence="1">
    <location>
        <begin position="27"/>
        <end position="275"/>
    </location>
</feature>
<keyword evidence="1" id="KW-0732">Signal</keyword>
<name>A0A557R113_9RHOO</name>
<reference evidence="2 3" key="1">
    <citation type="submission" date="2019-07" db="EMBL/GenBank/DDBJ databases">
        <title>The pathways for chlorine oxyanion respiration interact through the shared metabolite chlorate.</title>
        <authorList>
            <person name="Barnum T.P."/>
            <person name="Cheng Y."/>
            <person name="Hill K.A."/>
            <person name="Lucas L.N."/>
            <person name="Carlson H.K."/>
            <person name="Coates J.D."/>
        </authorList>
    </citation>
    <scope>NUCLEOTIDE SEQUENCE [LARGE SCALE GENOMIC DNA]</scope>
    <source>
        <strain evidence="2 3">SFB-3</strain>
    </source>
</reference>
<dbReference type="RefSeq" id="WP_144308362.1">
    <property type="nucleotide sequence ID" value="NZ_VMNK01000003.1"/>
</dbReference>
<comment type="caution">
    <text evidence="2">The sequence shown here is derived from an EMBL/GenBank/DDBJ whole genome shotgun (WGS) entry which is preliminary data.</text>
</comment>
<dbReference type="EMBL" id="VMNK01000003">
    <property type="protein sequence ID" value="TVO58842.1"/>
    <property type="molecule type" value="Genomic_DNA"/>
</dbReference>
<organism evidence="2 3">
    <name type="scientific">Denitromonas halophila</name>
    <dbReference type="NCBI Taxonomy" id="1629404"/>
    <lineage>
        <taxon>Bacteria</taxon>
        <taxon>Pseudomonadati</taxon>
        <taxon>Pseudomonadota</taxon>
        <taxon>Betaproteobacteria</taxon>
        <taxon>Rhodocyclales</taxon>
        <taxon>Zoogloeaceae</taxon>
        <taxon>Denitromonas</taxon>
    </lineage>
</organism>
<evidence type="ECO:0000256" key="1">
    <source>
        <dbReference type="SAM" id="SignalP"/>
    </source>
</evidence>
<evidence type="ECO:0000313" key="2">
    <source>
        <dbReference type="EMBL" id="TVO58842.1"/>
    </source>
</evidence>
<gene>
    <name evidence="2" type="ORF">FHP91_04045</name>
</gene>
<protein>
    <submittedName>
        <fullName evidence="2">Uncharacterized protein</fullName>
    </submittedName>
</protein>
<keyword evidence="3" id="KW-1185">Reference proteome</keyword>
<proteinExistence type="predicted"/>
<evidence type="ECO:0000313" key="3">
    <source>
        <dbReference type="Proteomes" id="UP000319502"/>
    </source>
</evidence>
<feature type="signal peptide" evidence="1">
    <location>
        <begin position="1"/>
        <end position="26"/>
    </location>
</feature>
<accession>A0A557R113</accession>
<sequence>MKTAAHITRQLTLSLCLCGSAAMTLAAPPATTTVEHPCAATLDYAQILRSADGESLSFRSTSRCAGGLYVQDLRRHAPASAPLIPLVKGWWLTDFVAARWVDKAARVAQVRARYITGAGPNGARPFNVEVTLRWRDGTWHADEAQIREADFDLPTHLGDTLIQAATAEQFENLTLATPDRPSASSVDFSRQRVIAMEVARTHGAMRITAPRAVLKDGAYHLGYDIGDNGFHIGTTNVSIGWLWYTLPRDGRPVQRMARCAPGRQDNAENAPKDCI</sequence>
<dbReference type="Proteomes" id="UP000319502">
    <property type="component" value="Unassembled WGS sequence"/>
</dbReference>
<dbReference type="AlphaFoldDB" id="A0A557R113"/>